<keyword evidence="1" id="KW-0614">Plasmid</keyword>
<geneLocation type="plasmid" evidence="1 2">
    <name>pSMR1-1</name>
</geneLocation>
<dbReference type="Proteomes" id="UP000199754">
    <property type="component" value="Plasmid pSMR1-1"/>
</dbReference>
<evidence type="ECO:0000313" key="1">
    <source>
        <dbReference type="EMBL" id="ASM74688.1"/>
    </source>
</evidence>
<dbReference type="EMBL" id="CP022416">
    <property type="protein sequence ID" value="ASM74688.1"/>
    <property type="molecule type" value="Genomic_DNA"/>
</dbReference>
<reference evidence="1 2" key="1">
    <citation type="submission" date="2017-07" db="EMBL/GenBank/DDBJ databases">
        <title>Genome Sequence of Sulfitobacter pseudonitzschiae Strain SMR1 Isolated from a culture of the Diatom Skeletonema marinoi.</title>
        <authorList>
            <person name="Topel M."/>
            <person name="Pinder M.I.M."/>
            <person name="Johansson O.N."/>
            <person name="Kourtchenko O."/>
            <person name="Godhe A."/>
            <person name="Clarke A.K."/>
        </authorList>
    </citation>
    <scope>NUCLEOTIDE SEQUENCE [LARGE SCALE GENOMIC DNA]</scope>
    <source>
        <strain evidence="1 2">SMR1</strain>
        <plasmid evidence="1 2">pSMR1-1</plasmid>
    </source>
</reference>
<dbReference type="AlphaFoldDB" id="A0A221K6R2"/>
<proteinExistence type="predicted"/>
<accession>A0A221K6R2</accession>
<name>A0A221K6R2_9RHOB</name>
<evidence type="ECO:0000313" key="2">
    <source>
        <dbReference type="Proteomes" id="UP000199754"/>
    </source>
</evidence>
<keyword evidence="2" id="KW-1185">Reference proteome</keyword>
<dbReference type="OrthoDB" id="542469at2"/>
<sequence length="67" mass="7386">MAKVTIDGTEYETDGMSSDAKAQIQNVMYCDRKLEELKNEAAVIQTARNAYARSLSEMLAGDPEKAN</sequence>
<dbReference type="KEGG" id="spse:SULPSESMR1_04994"/>
<dbReference type="RefSeq" id="WP_089422710.1">
    <property type="nucleotide sequence ID" value="NZ_CP022416.1"/>
</dbReference>
<organism evidence="1 2">
    <name type="scientific">Pseudosulfitobacter pseudonitzschiae</name>
    <dbReference type="NCBI Taxonomy" id="1402135"/>
    <lineage>
        <taxon>Bacteria</taxon>
        <taxon>Pseudomonadati</taxon>
        <taxon>Pseudomonadota</taxon>
        <taxon>Alphaproteobacteria</taxon>
        <taxon>Rhodobacterales</taxon>
        <taxon>Roseobacteraceae</taxon>
        <taxon>Pseudosulfitobacter</taxon>
    </lineage>
</organism>
<protein>
    <submittedName>
        <fullName evidence="1">Uncharacterized protein</fullName>
    </submittedName>
</protein>
<gene>
    <name evidence="1" type="ORF">SULPSESMR1_04994</name>
</gene>